<dbReference type="PANTHER" id="PTHR31639:SF283">
    <property type="entry name" value="F-BOX DOMAIN-CONTAINING PROTEIN"/>
    <property type="match status" value="1"/>
</dbReference>
<dbReference type="RefSeq" id="XP_009761947.1">
    <property type="nucleotide sequence ID" value="XM_009763645.1"/>
</dbReference>
<evidence type="ECO:0000313" key="3">
    <source>
        <dbReference type="RefSeq" id="XP_009761947.1"/>
    </source>
</evidence>
<accession>A0A1U7V117</accession>
<dbReference type="Proteomes" id="UP000189701">
    <property type="component" value="Unplaced"/>
</dbReference>
<dbReference type="InterPro" id="IPR053781">
    <property type="entry name" value="F-box_AtFBL13-like"/>
</dbReference>
<gene>
    <name evidence="3" type="primary">LOC104214026</name>
</gene>
<protein>
    <submittedName>
        <fullName evidence="3">F-box/FBD/LRR-repeat protein At1g13570-like isoform X1</fullName>
    </submittedName>
</protein>
<name>A0A1U7V117_NICSY</name>
<dbReference type="Pfam" id="PF00646">
    <property type="entry name" value="F-box"/>
    <property type="match status" value="1"/>
</dbReference>
<organism evidence="2 3">
    <name type="scientific">Nicotiana sylvestris</name>
    <name type="common">Wood tobacco</name>
    <name type="synonym">South American tobacco</name>
    <dbReference type="NCBI Taxonomy" id="4096"/>
    <lineage>
        <taxon>Eukaryota</taxon>
        <taxon>Viridiplantae</taxon>
        <taxon>Streptophyta</taxon>
        <taxon>Embryophyta</taxon>
        <taxon>Tracheophyta</taxon>
        <taxon>Spermatophyta</taxon>
        <taxon>Magnoliopsida</taxon>
        <taxon>eudicotyledons</taxon>
        <taxon>Gunneridae</taxon>
        <taxon>Pentapetalae</taxon>
        <taxon>asterids</taxon>
        <taxon>lamiids</taxon>
        <taxon>Solanales</taxon>
        <taxon>Solanaceae</taxon>
        <taxon>Nicotianoideae</taxon>
        <taxon>Nicotianeae</taxon>
        <taxon>Nicotiana</taxon>
    </lineage>
</organism>
<dbReference type="InterPro" id="IPR055411">
    <property type="entry name" value="LRR_FXL15/At3g58940/PEG3-like"/>
</dbReference>
<dbReference type="eggNOG" id="ENOG502RRM7">
    <property type="taxonomic scope" value="Eukaryota"/>
</dbReference>
<dbReference type="SUPFAM" id="SSF81383">
    <property type="entry name" value="F-box domain"/>
    <property type="match status" value="1"/>
</dbReference>
<dbReference type="Pfam" id="PF24758">
    <property type="entry name" value="LRR_At5g56370"/>
    <property type="match status" value="1"/>
</dbReference>
<evidence type="ECO:0000313" key="2">
    <source>
        <dbReference type="Proteomes" id="UP000189701"/>
    </source>
</evidence>
<dbReference type="PROSITE" id="PS50181">
    <property type="entry name" value="FBOX"/>
    <property type="match status" value="1"/>
</dbReference>
<dbReference type="STRING" id="4096.A0A1U7V117"/>
<dbReference type="InterPro" id="IPR006566">
    <property type="entry name" value="FBD"/>
</dbReference>
<dbReference type="InterPro" id="IPR036047">
    <property type="entry name" value="F-box-like_dom_sf"/>
</dbReference>
<dbReference type="InterPro" id="IPR032675">
    <property type="entry name" value="LRR_dom_sf"/>
</dbReference>
<dbReference type="InterPro" id="IPR001810">
    <property type="entry name" value="F-box_dom"/>
</dbReference>
<feature type="domain" description="F-box" evidence="1">
    <location>
        <begin position="54"/>
        <end position="107"/>
    </location>
</feature>
<dbReference type="Gene3D" id="3.80.10.10">
    <property type="entry name" value="Ribonuclease Inhibitor"/>
    <property type="match status" value="1"/>
</dbReference>
<dbReference type="AlphaFoldDB" id="A0A1U7V117"/>
<evidence type="ECO:0000259" key="1">
    <source>
        <dbReference type="PROSITE" id="PS50181"/>
    </source>
</evidence>
<dbReference type="SUPFAM" id="SSF52047">
    <property type="entry name" value="RNI-like"/>
    <property type="match status" value="1"/>
</dbReference>
<dbReference type="CDD" id="cd22160">
    <property type="entry name" value="F-box_AtFBL13-like"/>
    <property type="match status" value="1"/>
</dbReference>
<keyword evidence="2" id="KW-1185">Reference proteome</keyword>
<reference evidence="3" key="2">
    <citation type="submission" date="2025-08" db="UniProtKB">
        <authorList>
            <consortium name="RefSeq"/>
        </authorList>
    </citation>
    <scope>IDENTIFICATION</scope>
    <source>
        <tissue evidence="3">Leaf</tissue>
    </source>
</reference>
<reference evidence="2" key="1">
    <citation type="journal article" date="2013" name="Genome Biol.">
        <title>Reference genomes and transcriptomes of Nicotiana sylvestris and Nicotiana tomentosiformis.</title>
        <authorList>
            <person name="Sierro N."/>
            <person name="Battey J.N."/>
            <person name="Ouadi S."/>
            <person name="Bovet L."/>
            <person name="Goepfert S."/>
            <person name="Bakaher N."/>
            <person name="Peitsch M.C."/>
            <person name="Ivanov N.V."/>
        </authorList>
    </citation>
    <scope>NUCLEOTIDE SEQUENCE [LARGE SCALE GENOMIC DNA]</scope>
</reference>
<proteinExistence type="predicted"/>
<sequence>MNPKELKGQIEVSRTVEDLTLSVFLRLGTLQNVLGDYSYMMPPKGRKNRRSLGPDVISNLPDNVIDVILMRLPCKDAVRTSILSKKWRYHWCRLTKLKLDESLWKTKKDKLSPTVKFTKIIYQILTLHEGPINKFKLDVVDSKRCPTIDNFIYFLSRNDIQHLVLHFPWQKIYKMPSSLFECSQLRHLTLHDCSIHPPSAFKGFSSLVSLELCRVTISFELLESLINHCPLLERLVLQVSEILNIIEINAPMLKSFDFTGSISSLCLKNVPLLTKASLHLYQGSSVEAENFYLAKFFESCFALEHVSLYFGDKFDYACADQAPTRLPFDHNRVKHFYVPYMNPRESYKLSYYLCLIRSFSYLESFETEVLNLHDAGVVESLELERFSDVIFNHLKEVKLKIFSGMTHEMQLIKLFLAKSPVLVRVLIDPSYLCIKNLISLDRRSEIFAEFSNFFRASPKAEVVYMYLDNQTSRFNQIVNFD</sequence>
<dbReference type="SMART" id="SM00579">
    <property type="entry name" value="FBD"/>
    <property type="match status" value="1"/>
</dbReference>
<dbReference type="PANTHER" id="PTHR31639">
    <property type="entry name" value="F-BOX PROTEIN-LIKE"/>
    <property type="match status" value="1"/>
</dbReference>